<organism evidence="1">
    <name type="scientific">Arundo donax</name>
    <name type="common">Giant reed</name>
    <name type="synonym">Donax arundinaceus</name>
    <dbReference type="NCBI Taxonomy" id="35708"/>
    <lineage>
        <taxon>Eukaryota</taxon>
        <taxon>Viridiplantae</taxon>
        <taxon>Streptophyta</taxon>
        <taxon>Embryophyta</taxon>
        <taxon>Tracheophyta</taxon>
        <taxon>Spermatophyta</taxon>
        <taxon>Magnoliopsida</taxon>
        <taxon>Liliopsida</taxon>
        <taxon>Poales</taxon>
        <taxon>Poaceae</taxon>
        <taxon>PACMAD clade</taxon>
        <taxon>Arundinoideae</taxon>
        <taxon>Arundineae</taxon>
        <taxon>Arundo</taxon>
    </lineage>
</organism>
<proteinExistence type="predicted"/>
<evidence type="ECO:0000313" key="1">
    <source>
        <dbReference type="EMBL" id="JAD48231.1"/>
    </source>
</evidence>
<accession>A0A0A9AAW6</accession>
<reference evidence="1" key="2">
    <citation type="journal article" date="2015" name="Data Brief">
        <title>Shoot transcriptome of the giant reed, Arundo donax.</title>
        <authorList>
            <person name="Barrero R.A."/>
            <person name="Guerrero F.D."/>
            <person name="Moolhuijzen P."/>
            <person name="Goolsby J.A."/>
            <person name="Tidwell J."/>
            <person name="Bellgard S.E."/>
            <person name="Bellgard M.I."/>
        </authorList>
    </citation>
    <scope>NUCLEOTIDE SEQUENCE</scope>
    <source>
        <tissue evidence="1">Shoot tissue taken approximately 20 cm above the soil surface</tissue>
    </source>
</reference>
<dbReference type="EMBL" id="GBRH01249664">
    <property type="protein sequence ID" value="JAD48231.1"/>
    <property type="molecule type" value="Transcribed_RNA"/>
</dbReference>
<sequence>MKPRQTMSLSCTNSSGTHGANLSNSSSMFLSWGLSTVAPSAAFTA</sequence>
<protein>
    <submittedName>
        <fullName evidence="1">Uncharacterized protein</fullName>
    </submittedName>
</protein>
<name>A0A0A9AAW6_ARUDO</name>
<dbReference type="AlphaFoldDB" id="A0A0A9AAW6"/>
<reference evidence="1" key="1">
    <citation type="submission" date="2014-09" db="EMBL/GenBank/DDBJ databases">
        <authorList>
            <person name="Magalhaes I.L.F."/>
            <person name="Oliveira U."/>
            <person name="Santos F.R."/>
            <person name="Vidigal T.H.D.A."/>
            <person name="Brescovit A.D."/>
            <person name="Santos A.J."/>
        </authorList>
    </citation>
    <scope>NUCLEOTIDE SEQUENCE</scope>
    <source>
        <tissue evidence="1">Shoot tissue taken approximately 20 cm above the soil surface</tissue>
    </source>
</reference>